<feature type="domain" description="C2H2-type" evidence="8">
    <location>
        <begin position="284"/>
        <end position="311"/>
    </location>
</feature>
<accession>A0A0K2T8J9</accession>
<evidence type="ECO:0000256" key="7">
    <source>
        <dbReference type="PROSITE-ProRule" id="PRU00042"/>
    </source>
</evidence>
<evidence type="ECO:0000256" key="1">
    <source>
        <dbReference type="ARBA" id="ARBA00004123"/>
    </source>
</evidence>
<evidence type="ECO:0000256" key="5">
    <source>
        <dbReference type="ARBA" id="ARBA00022833"/>
    </source>
</evidence>
<dbReference type="InterPro" id="IPR036236">
    <property type="entry name" value="Znf_C2H2_sf"/>
</dbReference>
<feature type="domain" description="C2H2-type" evidence="8">
    <location>
        <begin position="10"/>
        <end position="33"/>
    </location>
</feature>
<dbReference type="GO" id="GO:0005634">
    <property type="term" value="C:nucleus"/>
    <property type="evidence" value="ECO:0007669"/>
    <property type="project" value="UniProtKB-SubCell"/>
</dbReference>
<dbReference type="InterPro" id="IPR013087">
    <property type="entry name" value="Znf_C2H2_type"/>
</dbReference>
<dbReference type="Pfam" id="PF00096">
    <property type="entry name" value="zf-C2H2"/>
    <property type="match status" value="6"/>
</dbReference>
<dbReference type="FunFam" id="3.30.160.60:FF:000624">
    <property type="entry name" value="zinc finger protein 697"/>
    <property type="match status" value="1"/>
</dbReference>
<dbReference type="GO" id="GO:0010468">
    <property type="term" value="P:regulation of gene expression"/>
    <property type="evidence" value="ECO:0007669"/>
    <property type="project" value="TreeGrafter"/>
</dbReference>
<feature type="domain" description="C2H2-type" evidence="8">
    <location>
        <begin position="224"/>
        <end position="251"/>
    </location>
</feature>
<feature type="domain" description="C2H2-type" evidence="8">
    <location>
        <begin position="252"/>
        <end position="280"/>
    </location>
</feature>
<keyword evidence="6" id="KW-0539">Nucleus</keyword>
<comment type="subcellular location">
    <subcellularLocation>
        <location evidence="1">Nucleus</location>
    </subcellularLocation>
</comment>
<feature type="domain" description="C2H2-type" evidence="8">
    <location>
        <begin position="192"/>
        <end position="220"/>
    </location>
</feature>
<dbReference type="EMBL" id="HACA01005043">
    <property type="protein sequence ID" value="CDW22404.1"/>
    <property type="molecule type" value="Transcribed_RNA"/>
</dbReference>
<feature type="domain" description="C2H2-type" evidence="8">
    <location>
        <begin position="312"/>
        <end position="336"/>
    </location>
</feature>
<dbReference type="AlphaFoldDB" id="A0A0K2T8J9"/>
<evidence type="ECO:0000259" key="8">
    <source>
        <dbReference type="PROSITE" id="PS50157"/>
    </source>
</evidence>
<dbReference type="GO" id="GO:0008270">
    <property type="term" value="F:zinc ion binding"/>
    <property type="evidence" value="ECO:0007669"/>
    <property type="project" value="UniProtKB-KW"/>
</dbReference>
<sequence>MHSSIEGPTYQCNFCSKSFSNESKATLHMFEEHGYSTLHPWYLSQGLITNSDYKISLGSGRYQCCICGLNCSSDTNFLIHKISSHSSNTPEYDCNYCFDKYPSKSSLRLHVLIGHGSYKYHCPVCSLTFDESIEFCEHVESEHIINKFDLPIESSSSAKKKVVTCDLCLLNVEGPRMLSKHMLSIHGITLDFDCNKCGKLFESQQTLDAHMTSIHAGNLHLKDFICEKCSRMFSSNHLLQTHMRSHYKGNKITCETCGKTFKWQSSLVRHTRFVHSSPTLSVKYGCKFCGKSFKDQSSLKDHVFTHTGDKPFKCDDCGKGFVRKSLLMNHLAKCLM</sequence>
<dbReference type="PROSITE" id="PS00028">
    <property type="entry name" value="ZINC_FINGER_C2H2_1"/>
    <property type="match status" value="8"/>
</dbReference>
<keyword evidence="2" id="KW-0479">Metal-binding</keyword>
<reference evidence="9" key="1">
    <citation type="submission" date="2014-05" db="EMBL/GenBank/DDBJ databases">
        <authorList>
            <person name="Chronopoulou M."/>
        </authorList>
    </citation>
    <scope>NUCLEOTIDE SEQUENCE</scope>
    <source>
        <tissue evidence="9">Whole organism</tissue>
    </source>
</reference>
<proteinExistence type="predicted"/>
<keyword evidence="5" id="KW-0862">Zinc</keyword>
<dbReference type="Gene3D" id="3.30.160.60">
    <property type="entry name" value="Classic Zinc Finger"/>
    <property type="match status" value="6"/>
</dbReference>
<dbReference type="PANTHER" id="PTHR16515:SF66">
    <property type="entry name" value="C2H2-TYPE DOMAIN-CONTAINING PROTEIN"/>
    <property type="match status" value="1"/>
</dbReference>
<evidence type="ECO:0000256" key="4">
    <source>
        <dbReference type="ARBA" id="ARBA00022771"/>
    </source>
</evidence>
<evidence type="ECO:0000256" key="2">
    <source>
        <dbReference type="ARBA" id="ARBA00022723"/>
    </source>
</evidence>
<name>A0A0K2T8J9_LEPSM</name>
<evidence type="ECO:0000256" key="6">
    <source>
        <dbReference type="ARBA" id="ARBA00023242"/>
    </source>
</evidence>
<dbReference type="OrthoDB" id="4748970at2759"/>
<organism evidence="9">
    <name type="scientific">Lepeophtheirus salmonis</name>
    <name type="common">Salmon louse</name>
    <name type="synonym">Caligus salmonis</name>
    <dbReference type="NCBI Taxonomy" id="72036"/>
    <lineage>
        <taxon>Eukaryota</taxon>
        <taxon>Metazoa</taxon>
        <taxon>Ecdysozoa</taxon>
        <taxon>Arthropoda</taxon>
        <taxon>Crustacea</taxon>
        <taxon>Multicrustacea</taxon>
        <taxon>Hexanauplia</taxon>
        <taxon>Copepoda</taxon>
        <taxon>Siphonostomatoida</taxon>
        <taxon>Caligidae</taxon>
        <taxon>Lepeophtheirus</taxon>
    </lineage>
</organism>
<evidence type="ECO:0000256" key="3">
    <source>
        <dbReference type="ARBA" id="ARBA00022737"/>
    </source>
</evidence>
<dbReference type="SMART" id="SM00355">
    <property type="entry name" value="ZnF_C2H2"/>
    <property type="match status" value="10"/>
</dbReference>
<dbReference type="PANTHER" id="PTHR16515">
    <property type="entry name" value="PR DOMAIN ZINC FINGER PROTEIN"/>
    <property type="match status" value="1"/>
</dbReference>
<protein>
    <submittedName>
        <fullName evidence="9">Zinc finger protein 184like [Octodon degus]</fullName>
    </submittedName>
</protein>
<keyword evidence="3" id="KW-0677">Repeat</keyword>
<feature type="domain" description="C2H2-type" evidence="8">
    <location>
        <begin position="62"/>
        <end position="90"/>
    </location>
</feature>
<dbReference type="InterPro" id="IPR050331">
    <property type="entry name" value="Zinc_finger"/>
</dbReference>
<keyword evidence="4 7" id="KW-0863">Zinc-finger</keyword>
<dbReference type="PROSITE" id="PS50157">
    <property type="entry name" value="ZINC_FINGER_C2H2_2"/>
    <property type="match status" value="7"/>
</dbReference>
<dbReference type="SUPFAM" id="SSF57667">
    <property type="entry name" value="beta-beta-alpha zinc fingers"/>
    <property type="match status" value="3"/>
</dbReference>
<evidence type="ECO:0000313" key="9">
    <source>
        <dbReference type="EMBL" id="CDW22404.1"/>
    </source>
</evidence>